<accession>A0ABU8S3Q3</accession>
<reference evidence="2 3" key="1">
    <citation type="submission" date="2024-03" db="EMBL/GenBank/DDBJ databases">
        <authorList>
            <person name="Jo J.-H."/>
        </authorList>
    </citation>
    <scope>NUCLEOTIDE SEQUENCE [LARGE SCALE GENOMIC DNA]</scope>
    <source>
        <strain evidence="2 3">AS3R-12</strain>
    </source>
</reference>
<protein>
    <submittedName>
        <fullName evidence="2">Nuclear transport factor 2 family protein</fullName>
    </submittedName>
</protein>
<evidence type="ECO:0000313" key="2">
    <source>
        <dbReference type="EMBL" id="MEJ6008450.1"/>
    </source>
</evidence>
<name>A0ABU8S3Q3_9SPHN</name>
<feature type="domain" description="SnoaL-like" evidence="1">
    <location>
        <begin position="17"/>
        <end position="138"/>
    </location>
</feature>
<dbReference type="Gene3D" id="3.10.450.50">
    <property type="match status" value="1"/>
</dbReference>
<dbReference type="SUPFAM" id="SSF54427">
    <property type="entry name" value="NTF2-like"/>
    <property type="match status" value="1"/>
</dbReference>
<dbReference type="Proteomes" id="UP001379235">
    <property type="component" value="Unassembled WGS sequence"/>
</dbReference>
<dbReference type="InterPro" id="IPR037401">
    <property type="entry name" value="SnoaL-like"/>
</dbReference>
<comment type="caution">
    <text evidence="2">The sequence shown here is derived from an EMBL/GenBank/DDBJ whole genome shotgun (WGS) entry which is preliminary data.</text>
</comment>
<dbReference type="EMBL" id="JBBHJY010000001">
    <property type="protein sequence ID" value="MEJ6008450.1"/>
    <property type="molecule type" value="Genomic_DNA"/>
</dbReference>
<keyword evidence="3" id="KW-1185">Reference proteome</keyword>
<evidence type="ECO:0000313" key="3">
    <source>
        <dbReference type="Proteomes" id="UP001379235"/>
    </source>
</evidence>
<organism evidence="2 3">
    <name type="scientific">Novosphingobium aquae</name>
    <dbReference type="NCBI Taxonomy" id="3133435"/>
    <lineage>
        <taxon>Bacteria</taxon>
        <taxon>Pseudomonadati</taxon>
        <taxon>Pseudomonadota</taxon>
        <taxon>Alphaproteobacteria</taxon>
        <taxon>Sphingomonadales</taxon>
        <taxon>Sphingomonadaceae</taxon>
        <taxon>Novosphingobium</taxon>
    </lineage>
</organism>
<evidence type="ECO:0000259" key="1">
    <source>
        <dbReference type="Pfam" id="PF13577"/>
    </source>
</evidence>
<proteinExistence type="predicted"/>
<dbReference type="Pfam" id="PF13577">
    <property type="entry name" value="SnoaL_4"/>
    <property type="match status" value="1"/>
</dbReference>
<dbReference type="CDD" id="cd00531">
    <property type="entry name" value="NTF2_like"/>
    <property type="match status" value="1"/>
</dbReference>
<dbReference type="InterPro" id="IPR032710">
    <property type="entry name" value="NTF2-like_dom_sf"/>
</dbReference>
<sequence>MTNNPSEFEELLATTRYLKDRQDILDVIQRETRGRDRQDEDLIAACWWPDGIDEHGPIIAKAPDYPARANAGHARFFSATMHNITTHTCEIDGNTAHSETYVIGTMLSPDKQEMKVAPGRYFDRLEKRDGEWRILYRRCTVEMSMDGSSAWVNGPMCKGFLRSVWSKEDKSYQRPIEVGDDGERW</sequence>
<dbReference type="RefSeq" id="WP_339963998.1">
    <property type="nucleotide sequence ID" value="NZ_JBBHJY010000001.1"/>
</dbReference>
<gene>
    <name evidence="2" type="ORF">WG900_00805</name>
</gene>